<accession>A0A6J4U0Y4</accession>
<feature type="non-terminal residue" evidence="2">
    <location>
        <position position="74"/>
    </location>
</feature>
<gene>
    <name evidence="2" type="ORF">AVDCRST_MAG73-1553</name>
</gene>
<dbReference type="EMBL" id="CADCWE010000093">
    <property type="protein sequence ID" value="CAA9537428.1"/>
    <property type="molecule type" value="Genomic_DNA"/>
</dbReference>
<dbReference type="AlphaFoldDB" id="A0A6J4U0Y4"/>
<name>A0A6J4U0Y4_9BACT</name>
<evidence type="ECO:0000313" key="2">
    <source>
        <dbReference type="EMBL" id="CAA9537428.1"/>
    </source>
</evidence>
<proteinExistence type="predicted"/>
<evidence type="ECO:0000256" key="1">
    <source>
        <dbReference type="SAM" id="MobiDB-lite"/>
    </source>
</evidence>
<feature type="region of interest" description="Disordered" evidence="1">
    <location>
        <begin position="1"/>
        <end position="74"/>
    </location>
</feature>
<reference evidence="2" key="1">
    <citation type="submission" date="2020-02" db="EMBL/GenBank/DDBJ databases">
        <authorList>
            <person name="Meier V. D."/>
        </authorList>
    </citation>
    <scope>NUCLEOTIDE SEQUENCE</scope>
    <source>
        <strain evidence="2">AVDCRST_MAG73</strain>
    </source>
</reference>
<feature type="non-terminal residue" evidence="2">
    <location>
        <position position="1"/>
    </location>
</feature>
<protein>
    <submittedName>
        <fullName evidence="2">Uncharacterized protein</fullName>
    </submittedName>
</protein>
<organism evidence="2">
    <name type="scientific">uncultured Thermomicrobiales bacterium</name>
    <dbReference type="NCBI Taxonomy" id="1645740"/>
    <lineage>
        <taxon>Bacteria</taxon>
        <taxon>Pseudomonadati</taxon>
        <taxon>Thermomicrobiota</taxon>
        <taxon>Thermomicrobia</taxon>
        <taxon>Thermomicrobiales</taxon>
        <taxon>environmental samples</taxon>
    </lineage>
</organism>
<sequence length="74" mass="7806">EWKAACGHASADGGAPAQTGIRRRASGRQSRGVEAPRWPAHHGADAPGSRPGKRAAASDHGRHRTQHRGLDARL</sequence>